<dbReference type="PANTHER" id="PTHR30154">
    <property type="entry name" value="LEUCINE-RESPONSIVE REGULATORY PROTEIN"/>
    <property type="match status" value="1"/>
</dbReference>
<evidence type="ECO:0000313" key="6">
    <source>
        <dbReference type="Proteomes" id="UP000058074"/>
    </source>
</evidence>
<sequence length="166" mass="18135">MRVIGIGRTMIDRIDIKLLNLLQRHGPRPAAELGEAVGLSASACHRRIRALETAGIITGYAARLAPDRIGLGLDVFVDISLTSQSEEALNAFESAVKSYDEILECQLMSGASDYRLRVAARSVADFDRLHRQCLSRLPGVAAMHSAFTLRTIKAFEGYPVRAPDGR</sequence>
<dbReference type="EMBL" id="CP012700">
    <property type="protein sequence ID" value="ALH82058.1"/>
    <property type="molecule type" value="Genomic_DNA"/>
</dbReference>
<dbReference type="KEGG" id="smag:AN936_17350"/>
<dbReference type="InterPro" id="IPR019888">
    <property type="entry name" value="Tscrpt_reg_AsnC-like"/>
</dbReference>
<dbReference type="InterPro" id="IPR000485">
    <property type="entry name" value="AsnC-type_HTH_dom"/>
</dbReference>
<dbReference type="Gene3D" id="1.10.10.10">
    <property type="entry name" value="Winged helix-like DNA-binding domain superfamily/Winged helix DNA-binding domain"/>
    <property type="match status" value="1"/>
</dbReference>
<dbReference type="GO" id="GO:0043565">
    <property type="term" value="F:sequence-specific DNA binding"/>
    <property type="evidence" value="ECO:0007669"/>
    <property type="project" value="InterPro"/>
</dbReference>
<dbReference type="CDD" id="cd00090">
    <property type="entry name" value="HTH_ARSR"/>
    <property type="match status" value="1"/>
</dbReference>
<evidence type="ECO:0000256" key="2">
    <source>
        <dbReference type="ARBA" id="ARBA00023125"/>
    </source>
</evidence>
<dbReference type="PANTHER" id="PTHR30154:SF46">
    <property type="entry name" value="TRANSCRIPTIONAL REGULATORY PROTEIN"/>
    <property type="match status" value="1"/>
</dbReference>
<keyword evidence="2" id="KW-0238">DNA-binding</keyword>
<evidence type="ECO:0000256" key="3">
    <source>
        <dbReference type="ARBA" id="ARBA00023163"/>
    </source>
</evidence>
<dbReference type="SMART" id="SM00418">
    <property type="entry name" value="HTH_ARSR"/>
    <property type="match status" value="1"/>
</dbReference>
<dbReference type="PROSITE" id="PS00519">
    <property type="entry name" value="HTH_ASNC_1"/>
    <property type="match status" value="1"/>
</dbReference>
<dbReference type="PROSITE" id="PS50956">
    <property type="entry name" value="HTH_ASNC_2"/>
    <property type="match status" value="1"/>
</dbReference>
<protein>
    <submittedName>
        <fullName evidence="5">AsnC family transcriptional regulator</fullName>
    </submittedName>
</protein>
<reference evidence="5 6" key="1">
    <citation type="journal article" date="2015" name="Genome Announc.">
        <title>Complete Genome Sequence of Polypropylene Glycol- and Polyethylene Glycol-Degrading Sphingopyxis macrogoltabida Strain EY-1.</title>
        <authorList>
            <person name="Ohtsubo Y."/>
            <person name="Nagata Y."/>
            <person name="Numata M."/>
            <person name="Tsuchikane K."/>
            <person name="Hosoyama A."/>
            <person name="Yamazoe A."/>
            <person name="Tsuda M."/>
            <person name="Fujita N."/>
            <person name="Kawai F."/>
        </authorList>
    </citation>
    <scope>NUCLEOTIDE SEQUENCE [LARGE SCALE GENOMIC DNA]</scope>
    <source>
        <strain evidence="5 6">EY-1</strain>
    </source>
</reference>
<keyword evidence="1" id="KW-0805">Transcription regulation</keyword>
<evidence type="ECO:0000259" key="4">
    <source>
        <dbReference type="PROSITE" id="PS50956"/>
    </source>
</evidence>
<dbReference type="PRINTS" id="PR00033">
    <property type="entry name" value="HTHASNC"/>
</dbReference>
<proteinExistence type="predicted"/>
<dbReference type="PATRIC" id="fig|33050.5.peg.3597"/>
<dbReference type="InterPro" id="IPR001845">
    <property type="entry name" value="HTH_ArsR_DNA-bd_dom"/>
</dbReference>
<dbReference type="SUPFAM" id="SSF46785">
    <property type="entry name" value="Winged helix' DNA-binding domain"/>
    <property type="match status" value="1"/>
</dbReference>
<dbReference type="GO" id="GO:0043200">
    <property type="term" value="P:response to amino acid"/>
    <property type="evidence" value="ECO:0007669"/>
    <property type="project" value="TreeGrafter"/>
</dbReference>
<name>A0A0N9VCE3_SPHMC</name>
<keyword evidence="3" id="KW-0804">Transcription</keyword>
<dbReference type="Proteomes" id="UP000058074">
    <property type="component" value="Chromosome"/>
</dbReference>
<gene>
    <name evidence="5" type="ORF">AN936_17350</name>
</gene>
<feature type="domain" description="HTH asnC-type" evidence="4">
    <location>
        <begin position="11"/>
        <end position="72"/>
    </location>
</feature>
<dbReference type="InterPro" id="IPR019885">
    <property type="entry name" value="Tscrpt_reg_HTH_AsnC-type_CS"/>
</dbReference>
<dbReference type="SUPFAM" id="SSF54909">
    <property type="entry name" value="Dimeric alpha+beta barrel"/>
    <property type="match status" value="1"/>
</dbReference>
<dbReference type="InterPro" id="IPR011008">
    <property type="entry name" value="Dimeric_a/b-barrel"/>
</dbReference>
<dbReference type="AlphaFoldDB" id="A0A0N9VCE3"/>
<dbReference type="InterPro" id="IPR011991">
    <property type="entry name" value="ArsR-like_HTH"/>
</dbReference>
<dbReference type="Pfam" id="PF01037">
    <property type="entry name" value="AsnC_trans_reg"/>
    <property type="match status" value="1"/>
</dbReference>
<dbReference type="GO" id="GO:0003700">
    <property type="term" value="F:DNA-binding transcription factor activity"/>
    <property type="evidence" value="ECO:0007669"/>
    <property type="project" value="InterPro"/>
</dbReference>
<dbReference type="Pfam" id="PF13404">
    <property type="entry name" value="HTH_AsnC-type"/>
    <property type="match status" value="1"/>
</dbReference>
<dbReference type="InterPro" id="IPR036390">
    <property type="entry name" value="WH_DNA-bd_sf"/>
</dbReference>
<organism evidence="5 6">
    <name type="scientific">Sphingopyxis macrogoltabida</name>
    <name type="common">Sphingomonas macrogoltabidus</name>
    <dbReference type="NCBI Taxonomy" id="33050"/>
    <lineage>
        <taxon>Bacteria</taxon>
        <taxon>Pseudomonadati</taxon>
        <taxon>Pseudomonadota</taxon>
        <taxon>Alphaproteobacteria</taxon>
        <taxon>Sphingomonadales</taxon>
        <taxon>Sphingomonadaceae</taxon>
        <taxon>Sphingopyxis</taxon>
    </lineage>
</organism>
<dbReference type="Gene3D" id="3.30.70.920">
    <property type="match status" value="1"/>
</dbReference>
<evidence type="ECO:0000256" key="1">
    <source>
        <dbReference type="ARBA" id="ARBA00023015"/>
    </source>
</evidence>
<evidence type="ECO:0000313" key="5">
    <source>
        <dbReference type="EMBL" id="ALH82058.1"/>
    </source>
</evidence>
<dbReference type="GO" id="GO:0005829">
    <property type="term" value="C:cytosol"/>
    <property type="evidence" value="ECO:0007669"/>
    <property type="project" value="TreeGrafter"/>
</dbReference>
<dbReference type="InterPro" id="IPR019887">
    <property type="entry name" value="Tscrpt_reg_AsnC/Lrp_C"/>
</dbReference>
<dbReference type="InterPro" id="IPR036388">
    <property type="entry name" value="WH-like_DNA-bd_sf"/>
</dbReference>
<dbReference type="SMART" id="SM00344">
    <property type="entry name" value="HTH_ASNC"/>
    <property type="match status" value="1"/>
</dbReference>
<accession>A0A0N9VCE3</accession>